<feature type="compositionally biased region" description="Basic and acidic residues" evidence="1">
    <location>
        <begin position="151"/>
        <end position="160"/>
    </location>
</feature>
<name>A0AAW0PRA3_9GOBI</name>
<organism evidence="2 3">
    <name type="scientific">Mugilogobius chulae</name>
    <name type="common">yellowstripe goby</name>
    <dbReference type="NCBI Taxonomy" id="88201"/>
    <lineage>
        <taxon>Eukaryota</taxon>
        <taxon>Metazoa</taxon>
        <taxon>Chordata</taxon>
        <taxon>Craniata</taxon>
        <taxon>Vertebrata</taxon>
        <taxon>Euteleostomi</taxon>
        <taxon>Actinopterygii</taxon>
        <taxon>Neopterygii</taxon>
        <taxon>Teleostei</taxon>
        <taxon>Neoteleostei</taxon>
        <taxon>Acanthomorphata</taxon>
        <taxon>Gobiaria</taxon>
        <taxon>Gobiiformes</taxon>
        <taxon>Gobioidei</taxon>
        <taxon>Gobiidae</taxon>
        <taxon>Gobionellinae</taxon>
        <taxon>Mugilogobius</taxon>
    </lineage>
</organism>
<comment type="caution">
    <text evidence="2">The sequence shown here is derived from an EMBL/GenBank/DDBJ whole genome shotgun (WGS) entry which is preliminary data.</text>
</comment>
<reference evidence="3" key="1">
    <citation type="submission" date="2024-04" db="EMBL/GenBank/DDBJ databases">
        <title>Salinicola lusitanus LLJ914,a marine bacterium isolated from the Okinawa Trough.</title>
        <authorList>
            <person name="Li J."/>
        </authorList>
    </citation>
    <scope>NUCLEOTIDE SEQUENCE [LARGE SCALE GENOMIC DNA]</scope>
</reference>
<feature type="region of interest" description="Disordered" evidence="1">
    <location>
        <begin position="134"/>
        <end position="160"/>
    </location>
</feature>
<gene>
    <name evidence="2" type="ORF">WMY93_004495</name>
</gene>
<sequence>MSCSFKADVPDLFCVSAFMNNKPSVKTAECTYHKRTHLPFTNGKQMARAMAAASRRLAVWKRKHLMAGHPSWVCGLWQEEKSGLSQTPSHSWLTQTNTVMYSGSRFTSAPLSLVRHADTRSVRRETLTRGAYAERDADTRSVRRERRRHKECTQRDADTRSVRRERRRYKECTQRETRHKECTQNDVDTRSVRRMTLTQGVYAERDGNTRSVRRERHRHEECT</sequence>
<dbReference type="Proteomes" id="UP001460270">
    <property type="component" value="Unassembled WGS sequence"/>
</dbReference>
<evidence type="ECO:0000256" key="1">
    <source>
        <dbReference type="SAM" id="MobiDB-lite"/>
    </source>
</evidence>
<dbReference type="AlphaFoldDB" id="A0AAW0PRA3"/>
<dbReference type="EMBL" id="JBBPFD010000003">
    <property type="protein sequence ID" value="KAK7933599.1"/>
    <property type="molecule type" value="Genomic_DNA"/>
</dbReference>
<keyword evidence="3" id="KW-1185">Reference proteome</keyword>
<evidence type="ECO:0000313" key="3">
    <source>
        <dbReference type="Proteomes" id="UP001460270"/>
    </source>
</evidence>
<accession>A0AAW0PRA3</accession>
<evidence type="ECO:0000313" key="2">
    <source>
        <dbReference type="EMBL" id="KAK7933599.1"/>
    </source>
</evidence>
<proteinExistence type="predicted"/>
<protein>
    <submittedName>
        <fullName evidence="2">Uncharacterized protein</fullName>
    </submittedName>
</protein>
<feature type="region of interest" description="Disordered" evidence="1">
    <location>
        <begin position="201"/>
        <end position="223"/>
    </location>
</feature>